<name>A0ABV0TCC9_9TELE</name>
<protein>
    <submittedName>
        <fullName evidence="1">Uncharacterized protein</fullName>
    </submittedName>
</protein>
<dbReference type="EMBL" id="JAHRIQ010027409">
    <property type="protein sequence ID" value="MEQ2230469.1"/>
    <property type="molecule type" value="Genomic_DNA"/>
</dbReference>
<organism evidence="1 2">
    <name type="scientific">Ilyodon furcidens</name>
    <name type="common">goldbreast splitfin</name>
    <dbReference type="NCBI Taxonomy" id="33524"/>
    <lineage>
        <taxon>Eukaryota</taxon>
        <taxon>Metazoa</taxon>
        <taxon>Chordata</taxon>
        <taxon>Craniata</taxon>
        <taxon>Vertebrata</taxon>
        <taxon>Euteleostomi</taxon>
        <taxon>Actinopterygii</taxon>
        <taxon>Neopterygii</taxon>
        <taxon>Teleostei</taxon>
        <taxon>Neoteleostei</taxon>
        <taxon>Acanthomorphata</taxon>
        <taxon>Ovalentaria</taxon>
        <taxon>Atherinomorphae</taxon>
        <taxon>Cyprinodontiformes</taxon>
        <taxon>Goodeidae</taxon>
        <taxon>Ilyodon</taxon>
    </lineage>
</organism>
<accession>A0ABV0TCC9</accession>
<keyword evidence="2" id="KW-1185">Reference proteome</keyword>
<evidence type="ECO:0000313" key="1">
    <source>
        <dbReference type="EMBL" id="MEQ2230469.1"/>
    </source>
</evidence>
<comment type="caution">
    <text evidence="1">The sequence shown here is derived from an EMBL/GenBank/DDBJ whole genome shotgun (WGS) entry which is preliminary data.</text>
</comment>
<sequence length="101" mass="11173">MKMSVNVFCPAVMINLLEELCFHWELWDPKAALYSGGSGFYTKVSHTVLCTNSPIKHTKAEAGWCSFCLHNPVIPSLSPGNNRGSVYLKGSKTTKNKLQLV</sequence>
<dbReference type="Proteomes" id="UP001482620">
    <property type="component" value="Unassembled WGS sequence"/>
</dbReference>
<gene>
    <name evidence="1" type="ORF">ILYODFUR_029621</name>
</gene>
<proteinExistence type="predicted"/>
<evidence type="ECO:0000313" key="2">
    <source>
        <dbReference type="Proteomes" id="UP001482620"/>
    </source>
</evidence>
<reference evidence="1 2" key="1">
    <citation type="submission" date="2021-06" db="EMBL/GenBank/DDBJ databases">
        <authorList>
            <person name="Palmer J.M."/>
        </authorList>
    </citation>
    <scope>NUCLEOTIDE SEQUENCE [LARGE SCALE GENOMIC DNA]</scope>
    <source>
        <strain evidence="2">if_2019</strain>
        <tissue evidence="1">Muscle</tissue>
    </source>
</reference>